<dbReference type="PANTHER" id="PTHR35335">
    <property type="entry name" value="UPF0716 PROTEIN FXSA"/>
    <property type="match status" value="1"/>
</dbReference>
<evidence type="ECO:0008006" key="3">
    <source>
        <dbReference type="Google" id="ProtNLM"/>
    </source>
</evidence>
<keyword evidence="1" id="KW-0812">Transmembrane</keyword>
<gene>
    <name evidence="2" type="ORF">MNBD_NITROSPINAE05-299</name>
</gene>
<name>A0A3B1DNR5_9ZZZZ</name>
<dbReference type="PANTHER" id="PTHR35335:SF1">
    <property type="entry name" value="UPF0716 PROTEIN FXSA"/>
    <property type="match status" value="1"/>
</dbReference>
<dbReference type="NCBIfam" id="NF008528">
    <property type="entry name" value="PRK11463.1-2"/>
    <property type="match status" value="1"/>
</dbReference>
<dbReference type="GO" id="GO:0016020">
    <property type="term" value="C:membrane"/>
    <property type="evidence" value="ECO:0007669"/>
    <property type="project" value="InterPro"/>
</dbReference>
<protein>
    <recommendedName>
        <fullName evidence="3">FxsA protein</fullName>
    </recommendedName>
</protein>
<keyword evidence="1" id="KW-0472">Membrane</keyword>
<sequence>YFEKMQWHLKSRTLPEEEVLNGAVMTIASMLLITPGIVTDTIGFLILIPIFRGVFKDLARSFMKKKIASSELHFFFPN</sequence>
<dbReference type="Pfam" id="PF04186">
    <property type="entry name" value="FxsA"/>
    <property type="match status" value="1"/>
</dbReference>
<evidence type="ECO:0000313" key="2">
    <source>
        <dbReference type="EMBL" id="VAX30377.1"/>
    </source>
</evidence>
<dbReference type="InterPro" id="IPR007313">
    <property type="entry name" value="FxsA"/>
</dbReference>
<organism evidence="2">
    <name type="scientific">hydrothermal vent metagenome</name>
    <dbReference type="NCBI Taxonomy" id="652676"/>
    <lineage>
        <taxon>unclassified sequences</taxon>
        <taxon>metagenomes</taxon>
        <taxon>ecological metagenomes</taxon>
    </lineage>
</organism>
<feature type="transmembrane region" description="Helical" evidence="1">
    <location>
        <begin position="27"/>
        <end position="55"/>
    </location>
</feature>
<proteinExistence type="predicted"/>
<reference evidence="2" key="1">
    <citation type="submission" date="2018-06" db="EMBL/GenBank/DDBJ databases">
        <authorList>
            <person name="Zhirakovskaya E."/>
        </authorList>
    </citation>
    <scope>NUCLEOTIDE SEQUENCE</scope>
</reference>
<feature type="non-terminal residue" evidence="2">
    <location>
        <position position="1"/>
    </location>
</feature>
<dbReference type="EMBL" id="UOGG01000108">
    <property type="protein sequence ID" value="VAX30377.1"/>
    <property type="molecule type" value="Genomic_DNA"/>
</dbReference>
<accession>A0A3B1DNR5</accession>
<keyword evidence="1" id="KW-1133">Transmembrane helix</keyword>
<dbReference type="AlphaFoldDB" id="A0A3B1DNR5"/>
<evidence type="ECO:0000256" key="1">
    <source>
        <dbReference type="SAM" id="Phobius"/>
    </source>
</evidence>